<dbReference type="GeneID" id="111115347"/>
<reference evidence="4" key="1">
    <citation type="submission" date="2025-08" db="UniProtKB">
        <authorList>
            <consortium name="RefSeq"/>
        </authorList>
    </citation>
    <scope>IDENTIFICATION</scope>
    <source>
        <tissue evidence="4">Whole sample</tissue>
    </source>
</reference>
<keyword evidence="3" id="KW-1185">Reference proteome</keyword>
<dbReference type="InterPro" id="IPR047153">
    <property type="entry name" value="TRIM45/56/19-like"/>
</dbReference>
<dbReference type="CDD" id="cd19756">
    <property type="entry name" value="Bbox2"/>
    <property type="match status" value="1"/>
</dbReference>
<evidence type="ECO:0000313" key="4">
    <source>
        <dbReference type="RefSeq" id="XP_022309752.1"/>
    </source>
</evidence>
<dbReference type="Proteomes" id="UP000694844">
    <property type="component" value="Chromosome 9"/>
</dbReference>
<dbReference type="Gene3D" id="3.30.160.60">
    <property type="entry name" value="Classic Zinc Finger"/>
    <property type="match status" value="1"/>
</dbReference>
<dbReference type="KEGG" id="cvn:111115347"/>
<dbReference type="GO" id="GO:0008270">
    <property type="term" value="F:zinc ion binding"/>
    <property type="evidence" value="ECO:0007669"/>
    <property type="project" value="UniProtKB-KW"/>
</dbReference>
<feature type="domain" description="B box-type" evidence="2">
    <location>
        <begin position="54"/>
        <end position="89"/>
    </location>
</feature>
<dbReference type="InterPro" id="IPR000315">
    <property type="entry name" value="Znf_B-box"/>
</dbReference>
<dbReference type="Gene3D" id="2.120.10.30">
    <property type="entry name" value="TolB, C-terminal domain"/>
    <property type="match status" value="1"/>
</dbReference>
<dbReference type="PANTHER" id="PTHR25462:SF296">
    <property type="entry name" value="MEIOTIC P26, ISOFORM F"/>
    <property type="match status" value="1"/>
</dbReference>
<name>A0A8B8C261_CRAVI</name>
<dbReference type="OrthoDB" id="153872at2759"/>
<evidence type="ECO:0000313" key="3">
    <source>
        <dbReference type="Proteomes" id="UP000694844"/>
    </source>
</evidence>
<protein>
    <submittedName>
        <fullName evidence="4">Uncharacterized protein LOC111115347</fullName>
    </submittedName>
</protein>
<sequence length="514" mass="57494">MATSQGQDVIRCQLCPNPVELHCDLCHVDLCVNCVSKHLKDNSKKHDTVDFPECKSHDKKRCEMYCKDCQVPMCVLCVTTHNKHDISDIKSIIENLKRRIAADVQEMENIIPPKYKQKVGIGNSSKEFDRVMNEIQDQEDNICKVVRAISSQLKDEVAKQKRDLHPTAATDEKELNKAIKNFKEMLISNDAKRILKYQSKNELFGEGQNQVSYLMFRPGNVRQGQIQEMLGSLQMSSNLHGRKKLMSNPVALSTIQTPYGKDKTLFGVLCDGTGKIWISGSDSKIYHIDQGGSILKTVSVSNNVSALSLSIEKELTFSVFWPDTKVYKYDGDAVRTLVDLGQWCPRGLCHSAKGDLLVSMRSVDKTQSRVVMFSGTAETIVIQNDRHGNPLISVKTNELLLLTENGNGDVCVSDYAEEAVVVFNASGELRNKYHGHLNQTNYKPFKPTIIACDSNFQILTSDHSNDIIHLLKSDGSFLGYIKYRCSGGLSINAENNLIVGGMGNGKLRIIKYLH</sequence>
<proteinExistence type="predicted"/>
<keyword evidence="1" id="KW-0862">Zinc</keyword>
<accession>A0A8B8C261</accession>
<dbReference type="SUPFAM" id="SSF57845">
    <property type="entry name" value="B-box zinc-binding domain"/>
    <property type="match status" value="1"/>
</dbReference>
<dbReference type="Pfam" id="PF00643">
    <property type="entry name" value="zf-B_box"/>
    <property type="match status" value="1"/>
</dbReference>
<dbReference type="RefSeq" id="XP_022309752.1">
    <property type="nucleotide sequence ID" value="XM_022454044.1"/>
</dbReference>
<organism evidence="3 4">
    <name type="scientific">Crassostrea virginica</name>
    <name type="common">Eastern oyster</name>
    <dbReference type="NCBI Taxonomy" id="6565"/>
    <lineage>
        <taxon>Eukaryota</taxon>
        <taxon>Metazoa</taxon>
        <taxon>Spiralia</taxon>
        <taxon>Lophotrochozoa</taxon>
        <taxon>Mollusca</taxon>
        <taxon>Bivalvia</taxon>
        <taxon>Autobranchia</taxon>
        <taxon>Pteriomorphia</taxon>
        <taxon>Ostreida</taxon>
        <taxon>Ostreoidea</taxon>
        <taxon>Ostreidae</taxon>
        <taxon>Crassostrea</taxon>
    </lineage>
</organism>
<keyword evidence="1" id="KW-0863">Zinc-finger</keyword>
<keyword evidence="1" id="KW-0479">Metal-binding</keyword>
<gene>
    <name evidence="4" type="primary">LOC111115347</name>
</gene>
<dbReference type="AlphaFoldDB" id="A0A8B8C261"/>
<dbReference type="SUPFAM" id="SSF101898">
    <property type="entry name" value="NHL repeat"/>
    <property type="match status" value="1"/>
</dbReference>
<dbReference type="PANTHER" id="PTHR25462">
    <property type="entry name" value="BONUS, ISOFORM C-RELATED"/>
    <property type="match status" value="1"/>
</dbReference>
<evidence type="ECO:0000256" key="1">
    <source>
        <dbReference type="PROSITE-ProRule" id="PRU00024"/>
    </source>
</evidence>
<evidence type="ECO:0000259" key="2">
    <source>
        <dbReference type="PROSITE" id="PS50119"/>
    </source>
</evidence>
<dbReference type="InterPro" id="IPR011042">
    <property type="entry name" value="6-blade_b-propeller_TolB-like"/>
</dbReference>
<dbReference type="PROSITE" id="PS50119">
    <property type="entry name" value="ZF_BBOX"/>
    <property type="match status" value="1"/>
</dbReference>